<feature type="transmembrane region" description="Helical" evidence="2">
    <location>
        <begin position="83"/>
        <end position="105"/>
    </location>
</feature>
<accession>A0A6P7T3F4</accession>
<feature type="transmembrane region" description="Helical" evidence="2">
    <location>
        <begin position="12"/>
        <end position="31"/>
    </location>
</feature>
<keyword evidence="2" id="KW-1133">Transmembrane helix</keyword>
<evidence type="ECO:0000313" key="5">
    <source>
        <dbReference type="RefSeq" id="XP_036359809.1"/>
    </source>
</evidence>
<dbReference type="PANTHER" id="PTHR47399">
    <property type="entry name" value="TRANSMEMBRANE PROTEIN 121B"/>
    <property type="match status" value="1"/>
</dbReference>
<proteinExistence type="inferred from homology"/>
<evidence type="ECO:0000313" key="6">
    <source>
        <dbReference type="RefSeq" id="XP_036359816.1"/>
    </source>
</evidence>
<keyword evidence="2" id="KW-0472">Membrane</keyword>
<dbReference type="RefSeq" id="XP_036359832.1">
    <property type="nucleotide sequence ID" value="XM_036503939.1"/>
</dbReference>
<dbReference type="RefSeq" id="XP_036359809.1">
    <property type="nucleotide sequence ID" value="XM_036503916.1"/>
</dbReference>
<name>A0A6P7T3F4_9MOLL</name>
<feature type="transmembrane region" description="Helical" evidence="2">
    <location>
        <begin position="255"/>
        <end position="274"/>
    </location>
</feature>
<feature type="transmembrane region" description="Helical" evidence="2">
    <location>
        <begin position="230"/>
        <end position="249"/>
    </location>
</feature>
<keyword evidence="3" id="KW-1185">Reference proteome</keyword>
<evidence type="ECO:0000256" key="1">
    <source>
        <dbReference type="ARBA" id="ARBA00007711"/>
    </source>
</evidence>
<evidence type="ECO:0000256" key="2">
    <source>
        <dbReference type="SAM" id="Phobius"/>
    </source>
</evidence>
<gene>
    <name evidence="4 5 6 7 8" type="primary">LOC115218980</name>
</gene>
<feature type="transmembrane region" description="Helical" evidence="2">
    <location>
        <begin position="125"/>
        <end position="144"/>
    </location>
</feature>
<dbReference type="InterPro" id="IPR032776">
    <property type="entry name" value="CECR6/TMEM121"/>
</dbReference>
<comment type="similarity">
    <text evidence="1">Belongs to the TMEM121 family.</text>
</comment>
<evidence type="ECO:0000313" key="4">
    <source>
        <dbReference type="RefSeq" id="XP_029644882.1"/>
    </source>
</evidence>
<dbReference type="RefSeq" id="XP_036359827.1">
    <property type="nucleotide sequence ID" value="XM_036503934.1"/>
</dbReference>
<evidence type="ECO:0000313" key="8">
    <source>
        <dbReference type="RefSeq" id="XP_036359832.1"/>
    </source>
</evidence>
<feature type="transmembrane region" description="Helical" evidence="2">
    <location>
        <begin position="192"/>
        <end position="210"/>
    </location>
</feature>
<sequence length="304" mass="35316">MGFCEKLFTIPLRILCIILLIIQMGFLDVYLSTYINKLWLLWIIADVVTVVLFITVLVFSYIYSHRENFEPQNFQVISKAGKLPLIYIAWGVYSIVLFLKVLFCFENFAARLSIKDYWGPNTLKLTLALSAPLFLIYLLCQVSTTPDNENRRYIDRITSGVTFDIFDTVDILDILFVQQSKVLLTFAMTKTILGFSLINIFMPLIPLFLVSHSHYGKIKLRDSFMNMYRILMIVIINVPYLVIRLRLIHFYGHNMSIFLIKNFLSIFVTFYDIYEKKQLERLEKASAKAASKTDAEGTALEERA</sequence>
<organism evidence="3 4">
    <name type="scientific">Octopus sinensis</name>
    <name type="common">East Asian common octopus</name>
    <dbReference type="NCBI Taxonomy" id="2607531"/>
    <lineage>
        <taxon>Eukaryota</taxon>
        <taxon>Metazoa</taxon>
        <taxon>Spiralia</taxon>
        <taxon>Lophotrochozoa</taxon>
        <taxon>Mollusca</taxon>
        <taxon>Cephalopoda</taxon>
        <taxon>Coleoidea</taxon>
        <taxon>Octopodiformes</taxon>
        <taxon>Octopoda</taxon>
        <taxon>Incirrata</taxon>
        <taxon>Octopodidae</taxon>
        <taxon>Octopus</taxon>
    </lineage>
</organism>
<dbReference type="RefSeq" id="XP_036359816.1">
    <property type="nucleotide sequence ID" value="XM_036503923.1"/>
</dbReference>
<dbReference type="InterPro" id="IPR026624">
    <property type="entry name" value="CECR6"/>
</dbReference>
<evidence type="ECO:0000313" key="7">
    <source>
        <dbReference type="RefSeq" id="XP_036359827.1"/>
    </source>
</evidence>
<feature type="transmembrane region" description="Helical" evidence="2">
    <location>
        <begin position="38"/>
        <end position="63"/>
    </location>
</feature>
<protein>
    <submittedName>
        <fullName evidence="4 5">Uncharacterized protein LOC115218980</fullName>
    </submittedName>
</protein>
<dbReference type="PANTHER" id="PTHR47399:SF1">
    <property type="entry name" value="TRANSMEMBRANE PROTEIN 121B"/>
    <property type="match status" value="1"/>
</dbReference>
<dbReference type="AlphaFoldDB" id="A0A6P7T3F4"/>
<dbReference type="RefSeq" id="XP_029644882.1">
    <property type="nucleotide sequence ID" value="XM_029789022.2"/>
</dbReference>
<evidence type="ECO:0000313" key="3">
    <source>
        <dbReference type="Proteomes" id="UP000515154"/>
    </source>
</evidence>
<dbReference type="Pfam" id="PF14997">
    <property type="entry name" value="CECR6_TMEM121"/>
    <property type="match status" value="1"/>
</dbReference>
<dbReference type="KEGG" id="osn:115218980"/>
<keyword evidence="2" id="KW-0812">Transmembrane</keyword>
<dbReference type="Proteomes" id="UP000515154">
    <property type="component" value="Linkage group LG1"/>
</dbReference>
<reference evidence="4 5" key="1">
    <citation type="submission" date="2025-08" db="UniProtKB">
        <authorList>
            <consortium name="RefSeq"/>
        </authorList>
    </citation>
    <scope>IDENTIFICATION</scope>
</reference>